<dbReference type="InterPro" id="IPR004143">
    <property type="entry name" value="BPL_LPL_catalytic"/>
</dbReference>
<dbReference type="PROSITE" id="PS51733">
    <property type="entry name" value="BPL_LPL_CATALYTIC"/>
    <property type="match status" value="1"/>
</dbReference>
<evidence type="ECO:0000256" key="1">
    <source>
        <dbReference type="ARBA" id="ARBA00004821"/>
    </source>
</evidence>
<feature type="active site" description="Acyl-thioester intermediate" evidence="5 7">
    <location>
        <position position="171"/>
    </location>
</feature>
<evidence type="ECO:0000256" key="4">
    <source>
        <dbReference type="ARBA" id="ARBA00024732"/>
    </source>
</evidence>
<evidence type="ECO:0000256" key="6">
    <source>
        <dbReference type="PIRNR" id="PIRNR016262"/>
    </source>
</evidence>
<dbReference type="UniPathway" id="UPA00538">
    <property type="reaction ID" value="UER00592"/>
</dbReference>
<dbReference type="SUPFAM" id="SSF55681">
    <property type="entry name" value="Class II aaRS and biotin synthetases"/>
    <property type="match status" value="1"/>
</dbReference>
<dbReference type="OrthoDB" id="9787061at2"/>
<sequence>MEVLELGRMAYQPCVELQRSILEEVVERERASTLILVEHDPVLTLGANFHEENLLLPIGEYERKGIEVVRTDRGGDVTFHGPGQLVAYPIFDLQPLGKDLHRWLRELEETVITALATWELEGTRNPINTGVWIGNRKICAMGIKVRRWVSMHGLALNCDADLSPFNLVVPCGIRGAYGVTSISRECGRTVPVDEAKPVLIEAFRSRYG</sequence>
<dbReference type="GO" id="GO:0009249">
    <property type="term" value="P:protein lipoylation"/>
    <property type="evidence" value="ECO:0007669"/>
    <property type="project" value="InterPro"/>
</dbReference>
<keyword evidence="5" id="KW-0963">Cytoplasm</keyword>
<feature type="site" description="Lowers pKa of active site Cys" evidence="5 9">
    <location>
        <position position="137"/>
    </location>
</feature>
<evidence type="ECO:0000313" key="11">
    <source>
        <dbReference type="EMBL" id="AIE85269.1"/>
    </source>
</evidence>
<dbReference type="EC" id="2.3.1.181" evidence="5 6"/>
<comment type="miscellaneous">
    <text evidence="5">In the reaction, the free carboxyl group of octanoic acid is attached via an amide linkage to the epsilon-amino group of a specific lysine residue of lipoyl domains of lipoate-dependent enzymes.</text>
</comment>
<feature type="binding site" evidence="5 8">
    <location>
        <begin position="73"/>
        <end position="80"/>
    </location>
    <ligand>
        <name>substrate</name>
    </ligand>
</feature>
<dbReference type="STRING" id="661478.OP10G_1901"/>
<evidence type="ECO:0000256" key="9">
    <source>
        <dbReference type="PIRSR" id="PIRSR016262-3"/>
    </source>
</evidence>
<dbReference type="GO" id="GO:0033819">
    <property type="term" value="F:lipoyl(octanoyl) transferase activity"/>
    <property type="evidence" value="ECO:0007669"/>
    <property type="project" value="UniProtKB-EC"/>
</dbReference>
<evidence type="ECO:0000313" key="12">
    <source>
        <dbReference type="Proteomes" id="UP000027982"/>
    </source>
</evidence>
<dbReference type="NCBIfam" id="TIGR00214">
    <property type="entry name" value="lipB"/>
    <property type="match status" value="1"/>
</dbReference>
<keyword evidence="2 5" id="KW-0808">Transferase</keyword>
<feature type="binding site" evidence="5 8">
    <location>
        <begin position="140"/>
        <end position="142"/>
    </location>
    <ligand>
        <name>substrate</name>
    </ligand>
</feature>
<dbReference type="Pfam" id="PF21948">
    <property type="entry name" value="LplA-B_cat"/>
    <property type="match status" value="1"/>
</dbReference>
<dbReference type="HAMAP" id="MF_00013">
    <property type="entry name" value="LipB"/>
    <property type="match status" value="1"/>
</dbReference>
<evidence type="ECO:0000256" key="7">
    <source>
        <dbReference type="PIRSR" id="PIRSR016262-1"/>
    </source>
</evidence>
<dbReference type="Proteomes" id="UP000027982">
    <property type="component" value="Chromosome"/>
</dbReference>
<feature type="binding site" evidence="5 8">
    <location>
        <begin position="153"/>
        <end position="155"/>
    </location>
    <ligand>
        <name>substrate</name>
    </ligand>
</feature>
<dbReference type="eggNOG" id="COG0321">
    <property type="taxonomic scope" value="Bacteria"/>
</dbReference>
<name>A0A068NUH4_FIMGI</name>
<reference evidence="11 12" key="1">
    <citation type="journal article" date="2014" name="PLoS ONE">
        <title>The first complete genome sequence of the class fimbriimonadia in the phylum armatimonadetes.</title>
        <authorList>
            <person name="Hu Z.Y."/>
            <person name="Wang Y.Z."/>
            <person name="Im W.T."/>
            <person name="Wang S.Y."/>
            <person name="Zhao G.P."/>
            <person name="Zheng H.J."/>
            <person name="Quan Z.X."/>
        </authorList>
    </citation>
    <scope>NUCLEOTIDE SEQUENCE [LARGE SCALE GENOMIC DNA]</scope>
    <source>
        <strain evidence="11">Gsoil 348</strain>
    </source>
</reference>
<dbReference type="PANTHER" id="PTHR10993:SF7">
    <property type="entry name" value="LIPOYLTRANSFERASE 2, MITOCHONDRIAL-RELATED"/>
    <property type="match status" value="1"/>
</dbReference>
<dbReference type="InterPro" id="IPR020605">
    <property type="entry name" value="Octanoyltransferase_CS"/>
</dbReference>
<dbReference type="HOGENOM" id="CLU_035168_1_3_0"/>
<evidence type="ECO:0000259" key="10">
    <source>
        <dbReference type="PROSITE" id="PS51733"/>
    </source>
</evidence>
<comment type="pathway">
    <text evidence="1 5 6">Protein modification; protein lipoylation via endogenous pathway; protein N(6)-(lipoyl)lysine from octanoyl-[acyl-carrier-protein]: step 1/2.</text>
</comment>
<evidence type="ECO:0000256" key="5">
    <source>
        <dbReference type="HAMAP-Rule" id="MF_00013"/>
    </source>
</evidence>
<dbReference type="GO" id="GO:0005737">
    <property type="term" value="C:cytoplasm"/>
    <property type="evidence" value="ECO:0007669"/>
    <property type="project" value="UniProtKB-SubCell"/>
</dbReference>
<feature type="domain" description="BPL/LPL catalytic" evidence="10">
    <location>
        <begin position="28"/>
        <end position="208"/>
    </location>
</feature>
<dbReference type="PIRSF" id="PIRSF016262">
    <property type="entry name" value="LPLase"/>
    <property type="match status" value="1"/>
</dbReference>
<evidence type="ECO:0000256" key="2">
    <source>
        <dbReference type="ARBA" id="ARBA00022679"/>
    </source>
</evidence>
<dbReference type="NCBIfam" id="NF010925">
    <property type="entry name" value="PRK14345.1"/>
    <property type="match status" value="1"/>
</dbReference>
<evidence type="ECO:0000256" key="8">
    <source>
        <dbReference type="PIRSR" id="PIRSR016262-2"/>
    </source>
</evidence>
<dbReference type="KEGG" id="fgi:OP10G_1901"/>
<organism evidence="11 12">
    <name type="scientific">Fimbriimonas ginsengisoli Gsoil 348</name>
    <dbReference type="NCBI Taxonomy" id="661478"/>
    <lineage>
        <taxon>Bacteria</taxon>
        <taxon>Bacillati</taxon>
        <taxon>Armatimonadota</taxon>
        <taxon>Fimbriimonadia</taxon>
        <taxon>Fimbriimonadales</taxon>
        <taxon>Fimbriimonadaceae</taxon>
        <taxon>Fimbriimonas</taxon>
    </lineage>
</organism>
<comment type="function">
    <text evidence="4 5 6">Catalyzes the transfer of endogenously produced octanoic acid from octanoyl-acyl-carrier-protein onto the lipoyl domains of lipoate-dependent enzymes. Lipoyl-ACP can also act as a substrate although octanoyl-ACP is likely to be the physiological substrate.</text>
</comment>
<accession>A0A068NUH4</accession>
<dbReference type="InterPro" id="IPR045864">
    <property type="entry name" value="aa-tRNA-synth_II/BPL/LPL"/>
</dbReference>
<comment type="similarity">
    <text evidence="5 6">Belongs to the LipB family.</text>
</comment>
<gene>
    <name evidence="5" type="primary">lipB</name>
    <name evidence="11" type="ORF">OP10G_1901</name>
</gene>
<dbReference type="AlphaFoldDB" id="A0A068NUH4"/>
<proteinExistence type="inferred from homology"/>
<keyword evidence="3 5" id="KW-0012">Acyltransferase</keyword>
<dbReference type="RefSeq" id="WP_038472893.1">
    <property type="nucleotide sequence ID" value="NZ_CP007139.1"/>
</dbReference>
<comment type="subcellular location">
    <subcellularLocation>
        <location evidence="5">Cytoplasm</location>
    </subcellularLocation>
</comment>
<comment type="catalytic activity">
    <reaction evidence="5 6">
        <text>octanoyl-[ACP] + L-lysyl-[protein] = N(6)-octanoyl-L-lysyl-[protein] + holo-[ACP] + H(+)</text>
        <dbReference type="Rhea" id="RHEA:17665"/>
        <dbReference type="Rhea" id="RHEA-COMP:9636"/>
        <dbReference type="Rhea" id="RHEA-COMP:9685"/>
        <dbReference type="Rhea" id="RHEA-COMP:9752"/>
        <dbReference type="Rhea" id="RHEA-COMP:9928"/>
        <dbReference type="ChEBI" id="CHEBI:15378"/>
        <dbReference type="ChEBI" id="CHEBI:29969"/>
        <dbReference type="ChEBI" id="CHEBI:64479"/>
        <dbReference type="ChEBI" id="CHEBI:78463"/>
        <dbReference type="ChEBI" id="CHEBI:78809"/>
        <dbReference type="EC" id="2.3.1.181"/>
    </reaction>
</comment>
<evidence type="ECO:0000256" key="3">
    <source>
        <dbReference type="ARBA" id="ARBA00023315"/>
    </source>
</evidence>
<dbReference type="InterPro" id="IPR000544">
    <property type="entry name" value="Octanoyltransferase"/>
</dbReference>
<dbReference type="PROSITE" id="PS01313">
    <property type="entry name" value="LIPB"/>
    <property type="match status" value="1"/>
</dbReference>
<dbReference type="EMBL" id="CP007139">
    <property type="protein sequence ID" value="AIE85269.1"/>
    <property type="molecule type" value="Genomic_DNA"/>
</dbReference>
<dbReference type="Gene3D" id="3.30.930.10">
    <property type="entry name" value="Bira Bifunctional Protein, Domain 2"/>
    <property type="match status" value="1"/>
</dbReference>
<protein>
    <recommendedName>
        <fullName evidence="5 6">Octanoyltransferase</fullName>
        <ecNumber evidence="5 6">2.3.1.181</ecNumber>
    </recommendedName>
    <alternativeName>
        <fullName evidence="5">Lipoate-protein ligase B</fullName>
    </alternativeName>
    <alternativeName>
        <fullName evidence="5">Lipoyl/octanoyl transferase</fullName>
    </alternativeName>
    <alternativeName>
        <fullName evidence="5">Octanoyl-[acyl-carrier-protein]-protein N-octanoyltransferase</fullName>
    </alternativeName>
</protein>
<keyword evidence="12" id="KW-1185">Reference proteome</keyword>
<dbReference type="CDD" id="cd16444">
    <property type="entry name" value="LipB"/>
    <property type="match status" value="1"/>
</dbReference>
<dbReference type="PANTHER" id="PTHR10993">
    <property type="entry name" value="OCTANOYLTRANSFERASE"/>
    <property type="match status" value="1"/>
</dbReference>